<evidence type="ECO:0000313" key="2">
    <source>
        <dbReference type="EMBL" id="KZE36372.1"/>
    </source>
</evidence>
<evidence type="ECO:0000259" key="1">
    <source>
        <dbReference type="PROSITE" id="PS51725"/>
    </source>
</evidence>
<sequence>MNLYTTSGTPEFMEKVREKHSGEDMVLLHGAGNSLLLHETEGKTVFQTPKRYEVIGASGPLAKHGYYIVNNIPVTDEGRPIFEHRFQNRANMVDGQPGFLTFRLLRPIKDDTYRVVTAWESKDHYELWKGSQAFKSAHDRKEQTPPAEKTQHIFSAASYITEYETEKPEDEKI</sequence>
<gene>
    <name evidence="2" type="ORF">AV656_14605</name>
</gene>
<proteinExistence type="predicted"/>
<dbReference type="InterPro" id="IPR007138">
    <property type="entry name" value="ABM_dom"/>
</dbReference>
<dbReference type="RefSeq" id="WP_063183496.1">
    <property type="nucleotide sequence ID" value="NZ_LQNT01000013.1"/>
</dbReference>
<protein>
    <submittedName>
        <fullName evidence="2">Signal transduction protein TRAP</fullName>
    </submittedName>
</protein>
<organism evidence="2 3">
    <name type="scientific">Bhargavaea cecembensis</name>
    <dbReference type="NCBI Taxonomy" id="394098"/>
    <lineage>
        <taxon>Bacteria</taxon>
        <taxon>Bacillati</taxon>
        <taxon>Bacillota</taxon>
        <taxon>Bacilli</taxon>
        <taxon>Bacillales</taxon>
        <taxon>Caryophanaceae</taxon>
        <taxon>Bhargavaea</taxon>
    </lineage>
</organism>
<dbReference type="AlphaFoldDB" id="A0A161RAR6"/>
<dbReference type="SUPFAM" id="SSF54909">
    <property type="entry name" value="Dimeric alpha+beta barrel"/>
    <property type="match status" value="1"/>
</dbReference>
<dbReference type="InterPro" id="IPR011008">
    <property type="entry name" value="Dimeric_a/b-barrel"/>
</dbReference>
<dbReference type="PROSITE" id="PS51725">
    <property type="entry name" value="ABM"/>
    <property type="match status" value="1"/>
</dbReference>
<dbReference type="EMBL" id="LQNT01000013">
    <property type="protein sequence ID" value="KZE36372.1"/>
    <property type="molecule type" value="Genomic_DNA"/>
</dbReference>
<name>A0A161RAR6_9BACL</name>
<evidence type="ECO:0000313" key="3">
    <source>
        <dbReference type="Proteomes" id="UP000076490"/>
    </source>
</evidence>
<dbReference type="Proteomes" id="UP000076490">
    <property type="component" value="Unassembled WGS sequence"/>
</dbReference>
<dbReference type="Pfam" id="PF03992">
    <property type="entry name" value="ABM"/>
    <property type="match status" value="1"/>
</dbReference>
<dbReference type="PANTHER" id="PTHR34474">
    <property type="entry name" value="SIGNAL TRANSDUCTION PROTEIN TRAP"/>
    <property type="match status" value="1"/>
</dbReference>
<reference evidence="2 3" key="1">
    <citation type="submission" date="2016-01" db="EMBL/GenBank/DDBJ databases">
        <title>Whole genome sequencing of Bhargavaea cecembensis T14.</title>
        <authorList>
            <person name="Hong K.W."/>
        </authorList>
    </citation>
    <scope>NUCLEOTIDE SEQUENCE [LARGE SCALE GENOMIC DNA]</scope>
    <source>
        <strain evidence="2 3">T14</strain>
    </source>
</reference>
<feature type="domain" description="ABM" evidence="1">
    <location>
        <begin position="66"/>
        <end position="154"/>
    </location>
</feature>
<accession>A0A161RAR6</accession>
<dbReference type="InterPro" id="IPR050404">
    <property type="entry name" value="Heme-degrading_MO"/>
</dbReference>
<comment type="caution">
    <text evidence="2">The sequence shown here is derived from an EMBL/GenBank/DDBJ whole genome shotgun (WGS) entry which is preliminary data.</text>
</comment>
<dbReference type="PANTHER" id="PTHR34474:SF2">
    <property type="entry name" value="SIGNAL TRANSDUCTION PROTEIN TRAP"/>
    <property type="match status" value="1"/>
</dbReference>
<dbReference type="Gene3D" id="3.30.70.100">
    <property type="match status" value="1"/>
</dbReference>
<dbReference type="OrthoDB" id="2352283at2"/>